<dbReference type="PROSITE" id="PS00143">
    <property type="entry name" value="INSULINASE"/>
    <property type="match status" value="1"/>
</dbReference>
<dbReference type="InterPro" id="IPR050361">
    <property type="entry name" value="MPP/UQCRC_Complex"/>
</dbReference>
<feature type="domain" description="Peptidase M16 N-terminal" evidence="3">
    <location>
        <begin position="502"/>
        <end position="621"/>
    </location>
</feature>
<keyword evidence="6" id="KW-1185">Reference proteome</keyword>
<dbReference type="GO" id="GO:0004222">
    <property type="term" value="F:metalloendopeptidase activity"/>
    <property type="evidence" value="ECO:0007669"/>
    <property type="project" value="InterPro"/>
</dbReference>
<feature type="domain" description="Peptidase M16 C-terminal" evidence="4">
    <location>
        <begin position="175"/>
        <end position="351"/>
    </location>
</feature>
<accession>A0A081C882</accession>
<dbReference type="STRING" id="1499967.U27_00685"/>
<evidence type="ECO:0000259" key="3">
    <source>
        <dbReference type="Pfam" id="PF00675"/>
    </source>
</evidence>
<evidence type="ECO:0000313" key="5">
    <source>
        <dbReference type="EMBL" id="GAK60787.1"/>
    </source>
</evidence>
<dbReference type="Pfam" id="PF00675">
    <property type="entry name" value="Peptidase_M16"/>
    <property type="match status" value="2"/>
</dbReference>
<dbReference type="InterPro" id="IPR011765">
    <property type="entry name" value="Pept_M16_N"/>
</dbReference>
<dbReference type="PANTHER" id="PTHR11851">
    <property type="entry name" value="METALLOPROTEASE"/>
    <property type="match status" value="1"/>
</dbReference>
<dbReference type="InterPro" id="IPR007863">
    <property type="entry name" value="Peptidase_M16_C"/>
</dbReference>
<dbReference type="InterPro" id="IPR001431">
    <property type="entry name" value="Pept_M16_Zn_BS"/>
</dbReference>
<dbReference type="Gene3D" id="3.30.830.10">
    <property type="entry name" value="Metalloenzyme, LuxS/M16 peptidase-like"/>
    <property type="match status" value="4"/>
</dbReference>
<dbReference type="Proteomes" id="UP000030661">
    <property type="component" value="Unassembled WGS sequence"/>
</dbReference>
<evidence type="ECO:0000256" key="1">
    <source>
        <dbReference type="ARBA" id="ARBA00007261"/>
    </source>
</evidence>
<dbReference type="SUPFAM" id="SSF63411">
    <property type="entry name" value="LuxS/MPP-like metallohydrolase"/>
    <property type="match status" value="4"/>
</dbReference>
<protein>
    <submittedName>
        <fullName evidence="5">Predicted Zn-dependent peptidases</fullName>
    </submittedName>
</protein>
<dbReference type="GO" id="GO:0046872">
    <property type="term" value="F:metal ion binding"/>
    <property type="evidence" value="ECO:0007669"/>
    <property type="project" value="InterPro"/>
</dbReference>
<evidence type="ECO:0000259" key="4">
    <source>
        <dbReference type="Pfam" id="PF05193"/>
    </source>
</evidence>
<gene>
    <name evidence="5" type="ORF">U27_00685</name>
</gene>
<dbReference type="InterPro" id="IPR011249">
    <property type="entry name" value="Metalloenz_LuxS/M16"/>
</dbReference>
<feature type="domain" description="Peptidase M16 C-terminal" evidence="4">
    <location>
        <begin position="639"/>
        <end position="817"/>
    </location>
</feature>
<dbReference type="AlphaFoldDB" id="A0A081C882"/>
<comment type="similarity">
    <text evidence="1 2">Belongs to the peptidase M16 family.</text>
</comment>
<dbReference type="Pfam" id="PF05193">
    <property type="entry name" value="Peptidase_M16_C"/>
    <property type="match status" value="2"/>
</dbReference>
<dbReference type="GO" id="GO:0006508">
    <property type="term" value="P:proteolysis"/>
    <property type="evidence" value="ECO:0007669"/>
    <property type="project" value="InterPro"/>
</dbReference>
<evidence type="ECO:0000256" key="2">
    <source>
        <dbReference type="RuleBase" id="RU004447"/>
    </source>
</evidence>
<name>A0A081C882_VECG1</name>
<organism evidence="5">
    <name type="scientific">Vecturithrix granuli</name>
    <dbReference type="NCBI Taxonomy" id="1499967"/>
    <lineage>
        <taxon>Bacteria</taxon>
        <taxon>Candidatus Moduliflexota</taxon>
        <taxon>Candidatus Vecturitrichia</taxon>
        <taxon>Candidatus Vecturitrichales</taxon>
        <taxon>Candidatus Vecturitrichaceae</taxon>
        <taxon>Candidatus Vecturithrix</taxon>
    </lineage>
</organism>
<sequence>MNIQSPELDITKTVFENGLTLLVLEKRDVPLVTSTIWYKVGSAYERKGQTGISHFLEHLMFKGTSTYAKGVIDAMTAAYGGYNNAGTIFDYTMYYFNFSSDRWQIALEIEADRMQHCLFDPAEFEAERNVVLEELKHQLDSPWGRLSIQMEATLYPQEHPYHHPVIGWREDLERITPAEVNAYYQTYYTPNNATIVIVGDVETQAAIEQVYQHFAHIPANPNLPVLQACAPKQAAEQRFVLHEDTGLKRVQIGYHAAALVDEENYALEVIDYLLSHGKTSCLYQRLIENEQLVSFIDTCNHPRRFPGAFYIFAALRPGVESERVEQAIDEELKRLQRELLPLEELDKVKNAIAADFIFEKETAAGLAHSLGEYETLSTYKYIYLYPEHLARITSEDIMRTAQTYLTETNRTVGWSLPEHPEQERPESLTAEEEDFLPPTLEIAHYTPEIPDRQGKMFQAKPPSPETPYLFTRDTQRYRHYRWTLDNGLIVLFLEQHTLPVLSMEAFVDAGQQYETDEQAGLAVLTGQLLDEGTTRRSSFEIAQTIEAVGGSLETQSRGVSVQVLSKDIELAMDLLADVLIHPVFDAAQLEKKRQRILTSLEGDEDNLALVAYNLFREMVYGRHPYHRPYKGYKHTLQQLSRADVVAYFDVYFRPNRTILAIVGDATPEFTYDAVQRCFGDWEARILPEPPGFTIPRPQGCVQKHLERAREQVHVYLGHPGVTRLNPDFYTLFTLDHILGVGAGFTDRISRKLRDEQGLAYSVSANISLSAEVEPGVFSAYIGTSPKNVQRAIEGFLEEIHTIRTTPVSQEELALAQNYITGSYVFNFETSNQLARYLINMERYHLGDQFIWNFPHLIQSVTIEAIQQAAQRYLDPENYYIASVGKGQIR</sequence>
<dbReference type="HOGENOM" id="CLU_007487_0_1_0"/>
<dbReference type="eggNOG" id="COG0612">
    <property type="taxonomic scope" value="Bacteria"/>
</dbReference>
<reference evidence="5" key="1">
    <citation type="journal article" date="2015" name="PeerJ">
        <title>First genomic representation of candidate bacterial phylum KSB3 points to enhanced environmental sensing as a trigger of wastewater bulking.</title>
        <authorList>
            <person name="Sekiguchi Y."/>
            <person name="Ohashi A."/>
            <person name="Parks D.H."/>
            <person name="Yamauchi T."/>
            <person name="Tyson G.W."/>
            <person name="Hugenholtz P."/>
        </authorList>
    </citation>
    <scope>NUCLEOTIDE SEQUENCE [LARGE SCALE GENOMIC DNA]</scope>
</reference>
<dbReference type="PANTHER" id="PTHR11851:SF224">
    <property type="entry name" value="PROCESSING PROTEASE"/>
    <property type="match status" value="1"/>
</dbReference>
<dbReference type="EMBL" id="DF820475">
    <property type="protein sequence ID" value="GAK60787.1"/>
    <property type="molecule type" value="Genomic_DNA"/>
</dbReference>
<proteinExistence type="inferred from homology"/>
<feature type="domain" description="Peptidase M16 N-terminal" evidence="3">
    <location>
        <begin position="28"/>
        <end position="142"/>
    </location>
</feature>
<evidence type="ECO:0000313" key="6">
    <source>
        <dbReference type="Proteomes" id="UP000030661"/>
    </source>
</evidence>